<dbReference type="PROSITE" id="PS51795">
    <property type="entry name" value="ZF_FLZ"/>
    <property type="match status" value="1"/>
</dbReference>
<name>A0A1U8A4C1_NELNU</name>
<dbReference type="eggNOG" id="ENOG502SA2Y">
    <property type="taxonomic scope" value="Eukaryota"/>
</dbReference>
<evidence type="ECO:0000256" key="3">
    <source>
        <dbReference type="ARBA" id="ARBA00022490"/>
    </source>
</evidence>
<dbReference type="PANTHER" id="PTHR33059:SF81">
    <property type="entry name" value="FLZ-TYPE DOMAIN-CONTAINING PROTEIN"/>
    <property type="match status" value="1"/>
</dbReference>
<evidence type="ECO:0000256" key="2">
    <source>
        <dbReference type="ARBA" id="ARBA00009374"/>
    </source>
</evidence>
<dbReference type="OrthoDB" id="1864056at2759"/>
<dbReference type="OMA" id="YTHIQPL"/>
<gene>
    <name evidence="7" type="primary">LOC104596583</name>
</gene>
<evidence type="ECO:0000256" key="4">
    <source>
        <dbReference type="ARBA" id="ARBA00022723"/>
    </source>
</evidence>
<dbReference type="GeneID" id="104596583"/>
<dbReference type="GO" id="GO:0046872">
    <property type="term" value="F:metal ion binding"/>
    <property type="evidence" value="ECO:0007669"/>
    <property type="project" value="UniProtKB-KW"/>
</dbReference>
<evidence type="ECO:0000256" key="5">
    <source>
        <dbReference type="SAM" id="MobiDB-lite"/>
    </source>
</evidence>
<evidence type="ECO:0000256" key="1">
    <source>
        <dbReference type="ARBA" id="ARBA00004496"/>
    </source>
</evidence>
<keyword evidence="3" id="KW-0963">Cytoplasm</keyword>
<dbReference type="RefSeq" id="XP_010256120.1">
    <property type="nucleotide sequence ID" value="XM_010257818.2"/>
</dbReference>
<dbReference type="Pfam" id="PF04570">
    <property type="entry name" value="zf-FLZ"/>
    <property type="match status" value="1"/>
</dbReference>
<feature type="compositionally biased region" description="Polar residues" evidence="5">
    <location>
        <begin position="37"/>
        <end position="46"/>
    </location>
</feature>
<accession>A0A1U8A4C1</accession>
<protein>
    <submittedName>
        <fullName evidence="7">Uncharacterized protein LOC104596583</fullName>
    </submittedName>
</protein>
<evidence type="ECO:0000313" key="6">
    <source>
        <dbReference type="Proteomes" id="UP000189703"/>
    </source>
</evidence>
<keyword evidence="6" id="KW-1185">Reference proteome</keyword>
<keyword evidence="4" id="KW-0479">Metal-binding</keyword>
<comment type="subcellular location">
    <subcellularLocation>
        <location evidence="1">Cytoplasm</location>
    </subcellularLocation>
</comment>
<proteinExistence type="inferred from homology"/>
<sequence>MSVKRSRIARSSSQGEIGMFSHVRALESPSFLRDRQTTSPSTSAAARNSVKLSKPQVAAKPQRSRRQILTLASPVRETRTEGDDEVRSDRTVGGFLEECYSCKKKIGESDEVYMYSYLRAFCCPECRENHMALDCEVGNACESSGMYSIENQWNQRLKGQASTQMGTDTSSLMEFCGNSDT</sequence>
<dbReference type="InterPro" id="IPR007650">
    <property type="entry name" value="Zf-FLZ_dom"/>
</dbReference>
<comment type="similarity">
    <text evidence="2">Belongs to the FLZ family.</text>
</comment>
<feature type="region of interest" description="Disordered" evidence="5">
    <location>
        <begin position="30"/>
        <end position="65"/>
    </location>
</feature>
<dbReference type="KEGG" id="nnu:104596583"/>
<dbReference type="AlphaFoldDB" id="A0A1U8A4C1"/>
<dbReference type="STRING" id="4432.A0A1U8A4C1"/>
<organism evidence="6 7">
    <name type="scientific">Nelumbo nucifera</name>
    <name type="common">Sacred lotus</name>
    <dbReference type="NCBI Taxonomy" id="4432"/>
    <lineage>
        <taxon>Eukaryota</taxon>
        <taxon>Viridiplantae</taxon>
        <taxon>Streptophyta</taxon>
        <taxon>Embryophyta</taxon>
        <taxon>Tracheophyta</taxon>
        <taxon>Spermatophyta</taxon>
        <taxon>Magnoliopsida</taxon>
        <taxon>Proteales</taxon>
        <taxon>Nelumbonaceae</taxon>
        <taxon>Nelumbo</taxon>
    </lineage>
</organism>
<dbReference type="PANTHER" id="PTHR33059">
    <property type="entry name" value="FCS-LIKE ZINC FINGER 5"/>
    <property type="match status" value="1"/>
</dbReference>
<reference evidence="7" key="1">
    <citation type="submission" date="2025-08" db="UniProtKB">
        <authorList>
            <consortium name="RefSeq"/>
        </authorList>
    </citation>
    <scope>IDENTIFICATION</scope>
</reference>
<dbReference type="GO" id="GO:0005737">
    <property type="term" value="C:cytoplasm"/>
    <property type="evidence" value="ECO:0007669"/>
    <property type="project" value="UniProtKB-SubCell"/>
</dbReference>
<evidence type="ECO:0000313" key="7">
    <source>
        <dbReference type="RefSeq" id="XP_010256120.1"/>
    </source>
</evidence>
<dbReference type="Proteomes" id="UP000189703">
    <property type="component" value="Unplaced"/>
</dbReference>